<feature type="transmembrane region" description="Helical" evidence="2">
    <location>
        <begin position="375"/>
        <end position="395"/>
    </location>
</feature>
<feature type="transmembrane region" description="Helical" evidence="2">
    <location>
        <begin position="196"/>
        <end position="215"/>
    </location>
</feature>
<accession>A0A6I6D1M8</accession>
<dbReference type="AlphaFoldDB" id="A0A6I6D1M8"/>
<feature type="transmembrane region" description="Helical" evidence="2">
    <location>
        <begin position="341"/>
        <end position="363"/>
    </location>
</feature>
<evidence type="ECO:0008006" key="5">
    <source>
        <dbReference type="Google" id="ProtNLM"/>
    </source>
</evidence>
<dbReference type="KEGG" id="ghl:GM160_03520"/>
<dbReference type="InterPro" id="IPR010266">
    <property type="entry name" value="NnrS"/>
</dbReference>
<evidence type="ECO:0000313" key="4">
    <source>
        <dbReference type="Proteomes" id="UP000427716"/>
    </source>
</evidence>
<feature type="region of interest" description="Disordered" evidence="1">
    <location>
        <begin position="14"/>
        <end position="60"/>
    </location>
</feature>
<evidence type="ECO:0000313" key="3">
    <source>
        <dbReference type="EMBL" id="QGT78037.1"/>
    </source>
</evidence>
<feature type="transmembrane region" description="Helical" evidence="2">
    <location>
        <begin position="407"/>
        <end position="425"/>
    </location>
</feature>
<keyword evidence="2" id="KW-1133">Transmembrane helix</keyword>
<protein>
    <recommendedName>
        <fullName evidence="5">NnrS family protein</fullName>
    </recommendedName>
</protein>
<name>A0A6I6D1M8_9GAMM</name>
<feature type="transmembrane region" description="Helical" evidence="2">
    <location>
        <begin position="121"/>
        <end position="147"/>
    </location>
</feature>
<evidence type="ECO:0000256" key="1">
    <source>
        <dbReference type="SAM" id="MobiDB-lite"/>
    </source>
</evidence>
<proteinExistence type="predicted"/>
<feature type="transmembrane region" description="Helical" evidence="2">
    <location>
        <begin position="316"/>
        <end position="335"/>
    </location>
</feature>
<keyword evidence="2" id="KW-0472">Membrane</keyword>
<feature type="transmembrane region" description="Helical" evidence="2">
    <location>
        <begin position="249"/>
        <end position="269"/>
    </location>
</feature>
<feature type="transmembrane region" description="Helical" evidence="2">
    <location>
        <begin position="167"/>
        <end position="184"/>
    </location>
</feature>
<evidence type="ECO:0000256" key="2">
    <source>
        <dbReference type="SAM" id="Phobius"/>
    </source>
</evidence>
<reference evidence="3 4" key="1">
    <citation type="submission" date="2019-11" db="EMBL/GenBank/DDBJ databases">
        <authorList>
            <person name="Zhang J."/>
            <person name="Sun C."/>
        </authorList>
    </citation>
    <scope>NUCLEOTIDE SEQUENCE [LARGE SCALE GENOMIC DNA]</scope>
    <source>
        <strain evidence="4">sp2</strain>
    </source>
</reference>
<dbReference type="Pfam" id="PF05940">
    <property type="entry name" value="NnrS"/>
    <property type="match status" value="1"/>
</dbReference>
<feature type="transmembrane region" description="Helical" evidence="2">
    <location>
        <begin position="446"/>
        <end position="463"/>
    </location>
</feature>
<feature type="compositionally biased region" description="Low complexity" evidence="1">
    <location>
        <begin position="37"/>
        <end position="60"/>
    </location>
</feature>
<feature type="transmembrane region" description="Helical" evidence="2">
    <location>
        <begin position="275"/>
        <end position="295"/>
    </location>
</feature>
<sequence length="507" mass="54669">MPTCFGIWPNTAASSRRISSPKSPLGDRRGGNVTMMPSWRHSSSRWSPSIARSSSSSPRCWTGKAIGPPTIDWASFWSPTSASRSASCSTACRKAASRGRQVAPMTDWRRWPVLSVGFRPWFLMMLGFATLAMGLWAAVWIVGGWGAAMQGLLDGGQLDWRWHAHEMIFGVGVALVAGFLTTAAQNWTGRRAWHPAGLLAVLGIWLAARLAFLLMGGDPLWPYLLSIAAELGILFVVARLILLSRQWHNLLFVLALTGMVLADALFALLRHDGGLAGIHGWLGLLPIVAMLLFIAQRVVPPFSANRLGIPPRRTGRYVAFILGGGPLLLLVVLLAKPVAPNAVALVGATIATVVALTGGYALTRWWHRRVLTEPMLWLLFLGVSVVLLGLVWLAAVLAGLPAGGLDGPVHALGLGMLVVMAMGMMTRVSAGHTGRPIHLPRRLRPMLVLMLAVVAGRLLLPIWPGLEPVWLAVTAGGLALVYLAMLLVIGPWLVHERADARPPVRRS</sequence>
<keyword evidence="4" id="KW-1185">Reference proteome</keyword>
<gene>
    <name evidence="3" type="ORF">GM160_03520</name>
</gene>
<dbReference type="Proteomes" id="UP000427716">
    <property type="component" value="Chromosome"/>
</dbReference>
<feature type="transmembrane region" description="Helical" evidence="2">
    <location>
        <begin position="221"/>
        <end position="242"/>
    </location>
</feature>
<feature type="transmembrane region" description="Helical" evidence="2">
    <location>
        <begin position="469"/>
        <end position="494"/>
    </location>
</feature>
<dbReference type="EMBL" id="CP046415">
    <property type="protein sequence ID" value="QGT78037.1"/>
    <property type="molecule type" value="Genomic_DNA"/>
</dbReference>
<keyword evidence="2" id="KW-0812">Transmembrane</keyword>
<organism evidence="3 4">
    <name type="scientific">Guyparkeria halophila</name>
    <dbReference type="NCBI Taxonomy" id="47960"/>
    <lineage>
        <taxon>Bacteria</taxon>
        <taxon>Pseudomonadati</taxon>
        <taxon>Pseudomonadota</taxon>
        <taxon>Gammaproteobacteria</taxon>
        <taxon>Chromatiales</taxon>
        <taxon>Thioalkalibacteraceae</taxon>
        <taxon>Guyparkeria</taxon>
    </lineage>
</organism>